<dbReference type="PANTHER" id="PTHR37162:SF1">
    <property type="entry name" value="BED-TYPE DOMAIN-CONTAINING PROTEIN"/>
    <property type="match status" value="1"/>
</dbReference>
<dbReference type="Pfam" id="PF05699">
    <property type="entry name" value="Dimer_Tnp_hAT"/>
    <property type="match status" value="1"/>
</dbReference>
<gene>
    <name evidence="2" type="ORF">FF38_09817</name>
</gene>
<evidence type="ECO:0000259" key="1">
    <source>
        <dbReference type="Pfam" id="PF05699"/>
    </source>
</evidence>
<comment type="caution">
    <text evidence="2">The sequence shown here is derived from an EMBL/GenBank/DDBJ whole genome shotgun (WGS) entry which is preliminary data.</text>
</comment>
<feature type="domain" description="HAT C-terminal dimerisation" evidence="1">
    <location>
        <begin position="50"/>
        <end position="128"/>
    </location>
</feature>
<sequence>MEFLNPQLAIGGGNKNNFKFKLLCQKFNIDINSLNEEWITLEYNFSKREKQNLRSLDIESFWSNICKSKDFNNQLLFPNFSKLIKIILSLPHANADAERIFSLVTDIRTKKRNKLSNANLNSMCILRSYLQSSDLNCISFNCSPSHFSKMKSEDLYN</sequence>
<dbReference type="OMA" id="NICTLAK"/>
<evidence type="ECO:0000313" key="3">
    <source>
        <dbReference type="Proteomes" id="UP000037069"/>
    </source>
</evidence>
<accession>A0A0L0CA89</accession>
<dbReference type="PANTHER" id="PTHR37162">
    <property type="entry name" value="HAT FAMILY DIMERISATION DOMAINCONTAINING PROTEIN-RELATED"/>
    <property type="match status" value="1"/>
</dbReference>
<dbReference type="Proteomes" id="UP000037069">
    <property type="component" value="Unassembled WGS sequence"/>
</dbReference>
<dbReference type="InterPro" id="IPR012337">
    <property type="entry name" value="RNaseH-like_sf"/>
</dbReference>
<protein>
    <recommendedName>
        <fullName evidence="1">HAT C-terminal dimerisation domain-containing protein</fullName>
    </recommendedName>
</protein>
<dbReference type="EMBL" id="JRES01000686">
    <property type="protein sequence ID" value="KNC29135.1"/>
    <property type="molecule type" value="Genomic_DNA"/>
</dbReference>
<dbReference type="InterPro" id="IPR008906">
    <property type="entry name" value="HATC_C_dom"/>
</dbReference>
<organism evidence="2 3">
    <name type="scientific">Lucilia cuprina</name>
    <name type="common">Green bottle fly</name>
    <name type="synonym">Australian sheep blowfly</name>
    <dbReference type="NCBI Taxonomy" id="7375"/>
    <lineage>
        <taxon>Eukaryota</taxon>
        <taxon>Metazoa</taxon>
        <taxon>Ecdysozoa</taxon>
        <taxon>Arthropoda</taxon>
        <taxon>Hexapoda</taxon>
        <taxon>Insecta</taxon>
        <taxon>Pterygota</taxon>
        <taxon>Neoptera</taxon>
        <taxon>Endopterygota</taxon>
        <taxon>Diptera</taxon>
        <taxon>Brachycera</taxon>
        <taxon>Muscomorpha</taxon>
        <taxon>Oestroidea</taxon>
        <taxon>Calliphoridae</taxon>
        <taxon>Luciliinae</taxon>
        <taxon>Lucilia</taxon>
    </lineage>
</organism>
<dbReference type="SUPFAM" id="SSF53098">
    <property type="entry name" value="Ribonuclease H-like"/>
    <property type="match status" value="1"/>
</dbReference>
<name>A0A0L0CA89_LUCCU</name>
<dbReference type="AlphaFoldDB" id="A0A0L0CA89"/>
<evidence type="ECO:0000313" key="2">
    <source>
        <dbReference type="EMBL" id="KNC29135.1"/>
    </source>
</evidence>
<reference evidence="2 3" key="1">
    <citation type="journal article" date="2015" name="Nat. Commun.">
        <title>Lucilia cuprina genome unlocks parasitic fly biology to underpin future interventions.</title>
        <authorList>
            <person name="Anstead C.A."/>
            <person name="Korhonen P.K."/>
            <person name="Young N.D."/>
            <person name="Hall R.S."/>
            <person name="Jex A.R."/>
            <person name="Murali S.C."/>
            <person name="Hughes D.S."/>
            <person name="Lee S.F."/>
            <person name="Perry T."/>
            <person name="Stroehlein A.J."/>
            <person name="Ansell B.R."/>
            <person name="Breugelmans B."/>
            <person name="Hofmann A."/>
            <person name="Qu J."/>
            <person name="Dugan S."/>
            <person name="Lee S.L."/>
            <person name="Chao H."/>
            <person name="Dinh H."/>
            <person name="Han Y."/>
            <person name="Doddapaneni H.V."/>
            <person name="Worley K.C."/>
            <person name="Muzny D.M."/>
            <person name="Ioannidis P."/>
            <person name="Waterhouse R.M."/>
            <person name="Zdobnov E.M."/>
            <person name="James P.J."/>
            <person name="Bagnall N.H."/>
            <person name="Kotze A.C."/>
            <person name="Gibbs R.A."/>
            <person name="Richards S."/>
            <person name="Batterham P."/>
            <person name="Gasser R.B."/>
        </authorList>
    </citation>
    <scope>NUCLEOTIDE SEQUENCE [LARGE SCALE GENOMIC DNA]</scope>
    <source>
        <strain evidence="2 3">LS</strain>
        <tissue evidence="2">Full body</tissue>
    </source>
</reference>
<proteinExistence type="predicted"/>
<keyword evidence="3" id="KW-1185">Reference proteome</keyword>
<dbReference type="GO" id="GO:0046983">
    <property type="term" value="F:protein dimerization activity"/>
    <property type="evidence" value="ECO:0007669"/>
    <property type="project" value="InterPro"/>
</dbReference>